<proteinExistence type="inferred from homology"/>
<feature type="transmembrane region" description="Helical" evidence="15">
    <location>
        <begin position="6"/>
        <end position="27"/>
    </location>
</feature>
<evidence type="ECO:0000256" key="6">
    <source>
        <dbReference type="ARBA" id="ARBA00022547"/>
    </source>
</evidence>
<evidence type="ECO:0000256" key="8">
    <source>
        <dbReference type="ARBA" id="ARBA00022781"/>
    </source>
</evidence>
<evidence type="ECO:0000256" key="7">
    <source>
        <dbReference type="ARBA" id="ARBA00022692"/>
    </source>
</evidence>
<evidence type="ECO:0000256" key="9">
    <source>
        <dbReference type="ARBA" id="ARBA00022989"/>
    </source>
</evidence>
<evidence type="ECO:0000256" key="1">
    <source>
        <dbReference type="ARBA" id="ARBA00004304"/>
    </source>
</evidence>
<evidence type="ECO:0000256" key="11">
    <source>
        <dbReference type="ARBA" id="ARBA00023128"/>
    </source>
</evidence>
<geneLocation type="mitochondrion" evidence="16"/>
<keyword evidence="5 15" id="KW-0813">Transport</keyword>
<evidence type="ECO:0000256" key="14">
    <source>
        <dbReference type="ARBA" id="ARBA00024864"/>
    </source>
</evidence>
<organism evidence="16">
    <name type="scientific">Usnea ceratina</name>
    <dbReference type="NCBI Taxonomy" id="142670"/>
    <lineage>
        <taxon>Eukaryota</taxon>
        <taxon>Fungi</taxon>
        <taxon>Dikarya</taxon>
        <taxon>Ascomycota</taxon>
        <taxon>Pezizomycotina</taxon>
        <taxon>Lecanoromycetes</taxon>
        <taxon>OSLEUM clade</taxon>
        <taxon>Lecanoromycetidae</taxon>
        <taxon>Lecanorales</taxon>
        <taxon>Lecanorineae</taxon>
        <taxon>Parmeliaceae</taxon>
        <taxon>Usnea</taxon>
    </lineage>
</organism>
<dbReference type="PANTHER" id="PTHR36101:SF1">
    <property type="entry name" value="ATP SYNTHASE PROTEIN 8"/>
    <property type="match status" value="1"/>
</dbReference>
<dbReference type="AlphaFoldDB" id="A0A286QI11"/>
<gene>
    <name evidence="16" type="primary">atp8</name>
</gene>
<comment type="function">
    <text evidence="14 15">Mitochondrial membrane ATP synthase (F(1)F(0) ATP synthase or Complex V) produces ATP from ADP in the presence of a proton gradient across the membrane which is generated by electron transport complexes of the respiratory chain. F-type ATPases consist of two structural domains, F(1) - containing the extramembraneous catalytic core and F(0) - containing the membrane proton channel, linked together by a central stalk and a peripheral stalk. During catalysis, ATP synthesis in the catalytic domain of F(1) is coupled via a rotary mechanism of the central stalk subunits to proton translocation. Part of the complex F(0) domain. Minor subunit located with subunit a in the membrane.</text>
</comment>
<dbReference type="Pfam" id="PF05933">
    <property type="entry name" value="Fun_ATP-synt_8"/>
    <property type="match status" value="1"/>
</dbReference>
<dbReference type="GO" id="GO:0045259">
    <property type="term" value="C:proton-transporting ATP synthase complex"/>
    <property type="evidence" value="ECO:0007669"/>
    <property type="project" value="UniProtKB-KW"/>
</dbReference>
<reference evidence="16" key="1">
    <citation type="submission" date="2016-10" db="EMBL/GenBank/DDBJ databases">
        <authorList>
            <person name="Varghese N."/>
        </authorList>
    </citation>
    <scope>NUCLEOTIDE SEQUENCE</scope>
</reference>
<comment type="subunit">
    <text evidence="3 15">F-type ATPases have 2 components, CF(1) - the catalytic core - and CF(0) - the membrane proton channel.</text>
</comment>
<keyword evidence="13 15" id="KW-0066">ATP synthesis</keyword>
<dbReference type="InterPro" id="IPR009230">
    <property type="entry name" value="ATP_synth_su8_fun"/>
</dbReference>
<evidence type="ECO:0000256" key="13">
    <source>
        <dbReference type="ARBA" id="ARBA00023310"/>
    </source>
</evidence>
<dbReference type="GO" id="GO:0005743">
    <property type="term" value="C:mitochondrial inner membrane"/>
    <property type="evidence" value="ECO:0007669"/>
    <property type="project" value="UniProtKB-SubCell"/>
</dbReference>
<keyword evidence="7 15" id="KW-0812">Transmembrane</keyword>
<evidence type="ECO:0000256" key="5">
    <source>
        <dbReference type="ARBA" id="ARBA00022448"/>
    </source>
</evidence>
<evidence type="ECO:0000256" key="15">
    <source>
        <dbReference type="RuleBase" id="RU368038"/>
    </source>
</evidence>
<keyword evidence="12 15" id="KW-0472">Membrane</keyword>
<evidence type="ECO:0000256" key="12">
    <source>
        <dbReference type="ARBA" id="ARBA00023136"/>
    </source>
</evidence>
<protein>
    <recommendedName>
        <fullName evidence="4 15">ATP synthase protein 8</fullName>
    </recommendedName>
</protein>
<evidence type="ECO:0000256" key="4">
    <source>
        <dbReference type="ARBA" id="ARBA00019651"/>
    </source>
</evidence>
<dbReference type="EMBL" id="KX987159">
    <property type="protein sequence ID" value="APU52595.1"/>
    <property type="molecule type" value="Genomic_DNA"/>
</dbReference>
<keyword evidence="6 15" id="KW-0138">CF(0)</keyword>
<evidence type="ECO:0000313" key="16">
    <source>
        <dbReference type="EMBL" id="APU52595.1"/>
    </source>
</evidence>
<sequence length="48" mass="5834">MPQLVPFFFLNQVAFTFTLLIVMIYIFSKYILPRFVRLFNTRVFISKL</sequence>
<comment type="subcellular location">
    <subcellularLocation>
        <location evidence="15">Mitochondrion inner membrane</location>
        <topology evidence="15">Single-pass membrane protein</topology>
    </subcellularLocation>
    <subcellularLocation>
        <location evidence="1">Mitochondrion membrane</location>
        <topology evidence="1">Single-pass membrane protein</topology>
    </subcellularLocation>
</comment>
<keyword evidence="11 15" id="KW-0496">Mitochondrion</keyword>
<evidence type="ECO:0000256" key="3">
    <source>
        <dbReference type="ARBA" id="ARBA00011291"/>
    </source>
</evidence>
<name>A0A286QI11_9LECA</name>
<dbReference type="PANTHER" id="PTHR36101">
    <property type="entry name" value="ATP SYNTHASE PROTEIN 8"/>
    <property type="match status" value="1"/>
</dbReference>
<evidence type="ECO:0000256" key="2">
    <source>
        <dbReference type="ARBA" id="ARBA00008892"/>
    </source>
</evidence>
<keyword evidence="8 15" id="KW-0375">Hydrogen ion transport</keyword>
<evidence type="ECO:0000256" key="10">
    <source>
        <dbReference type="ARBA" id="ARBA00023065"/>
    </source>
</evidence>
<accession>A0A286QI11</accession>
<comment type="similarity">
    <text evidence="2 15">Belongs to the ATPase protein 8 family.</text>
</comment>
<dbReference type="GO" id="GO:0046933">
    <property type="term" value="F:proton-transporting ATP synthase activity, rotational mechanism"/>
    <property type="evidence" value="ECO:0007669"/>
    <property type="project" value="TreeGrafter"/>
</dbReference>
<keyword evidence="9 15" id="KW-1133">Transmembrane helix</keyword>
<keyword evidence="10 15" id="KW-0406">Ion transport</keyword>